<dbReference type="Proteomes" id="UP000645828">
    <property type="component" value="Unassembled WGS sequence"/>
</dbReference>
<accession>A0A811ZBW3</accession>
<reference evidence="2" key="1">
    <citation type="submission" date="2020-12" db="EMBL/GenBank/DDBJ databases">
        <authorList>
            <consortium name="Molecular Ecology Group"/>
        </authorList>
    </citation>
    <scope>NUCLEOTIDE SEQUENCE</scope>
    <source>
        <strain evidence="2">TBG_1078</strain>
    </source>
</reference>
<sequence length="68" mass="7482">MASFLPPCSQESKTGHQQLYGSQENSARESHSCHTCSNGDGLIQKRGLSVCHQDLHPGERMVKGCRLQ</sequence>
<dbReference type="InterPro" id="IPR043140">
    <property type="entry name" value="Ribosomal_uS14_sf"/>
</dbReference>
<dbReference type="AlphaFoldDB" id="A0A811ZBW3"/>
<keyword evidence="3" id="KW-1185">Reference proteome</keyword>
<proteinExistence type="predicted"/>
<evidence type="ECO:0000313" key="2">
    <source>
        <dbReference type="EMBL" id="CAD7686216.1"/>
    </source>
</evidence>
<protein>
    <submittedName>
        <fullName evidence="2">(raccoon dog) hypothetical protein</fullName>
    </submittedName>
</protein>
<dbReference type="EMBL" id="CAJHUB010000761">
    <property type="protein sequence ID" value="CAD7686216.1"/>
    <property type="molecule type" value="Genomic_DNA"/>
</dbReference>
<comment type="caution">
    <text evidence="2">The sequence shown here is derived from an EMBL/GenBank/DDBJ whole genome shotgun (WGS) entry which is preliminary data.</text>
</comment>
<evidence type="ECO:0000313" key="3">
    <source>
        <dbReference type="Proteomes" id="UP000645828"/>
    </source>
</evidence>
<gene>
    <name evidence="2" type="ORF">NYPRO_LOCUS19009</name>
</gene>
<dbReference type="Gene3D" id="4.10.830.10">
    <property type="entry name" value="30s Ribosomal Protein S14, Chain N"/>
    <property type="match status" value="1"/>
</dbReference>
<evidence type="ECO:0000256" key="1">
    <source>
        <dbReference type="SAM" id="MobiDB-lite"/>
    </source>
</evidence>
<feature type="region of interest" description="Disordered" evidence="1">
    <location>
        <begin position="1"/>
        <end position="36"/>
    </location>
</feature>
<organism evidence="2 3">
    <name type="scientific">Nyctereutes procyonoides</name>
    <name type="common">Raccoon dog</name>
    <name type="synonym">Canis procyonoides</name>
    <dbReference type="NCBI Taxonomy" id="34880"/>
    <lineage>
        <taxon>Eukaryota</taxon>
        <taxon>Metazoa</taxon>
        <taxon>Chordata</taxon>
        <taxon>Craniata</taxon>
        <taxon>Vertebrata</taxon>
        <taxon>Euteleostomi</taxon>
        <taxon>Mammalia</taxon>
        <taxon>Eutheria</taxon>
        <taxon>Laurasiatheria</taxon>
        <taxon>Carnivora</taxon>
        <taxon>Caniformia</taxon>
        <taxon>Canidae</taxon>
        <taxon>Nyctereutes</taxon>
    </lineage>
</organism>
<name>A0A811ZBW3_NYCPR</name>
<feature type="compositionally biased region" description="Polar residues" evidence="1">
    <location>
        <begin position="9"/>
        <end position="25"/>
    </location>
</feature>